<dbReference type="EMBL" id="CAJFCV020000005">
    <property type="protein sequence ID" value="CAG9121080.1"/>
    <property type="molecule type" value="Genomic_DNA"/>
</dbReference>
<accession>A0A811LSX8</accession>
<dbReference type="Proteomes" id="UP000582659">
    <property type="component" value="Unassembled WGS sequence"/>
</dbReference>
<proteinExistence type="predicted"/>
<dbReference type="AlphaFoldDB" id="A0A811LSX8"/>
<gene>
    <name evidence="1" type="ORF">BXYJ_LOCUS10852</name>
</gene>
<protein>
    <submittedName>
        <fullName evidence="1">(pine wood nematode) hypothetical protein</fullName>
    </submittedName>
</protein>
<name>A0A811LSX8_BURXY</name>
<evidence type="ECO:0000313" key="2">
    <source>
        <dbReference type="Proteomes" id="UP000659654"/>
    </source>
</evidence>
<reference evidence="1" key="1">
    <citation type="submission" date="2020-09" db="EMBL/GenBank/DDBJ databases">
        <authorList>
            <person name="Kikuchi T."/>
        </authorList>
    </citation>
    <scope>NUCLEOTIDE SEQUENCE</scope>
    <source>
        <strain evidence="1">Ka4C1</strain>
    </source>
</reference>
<comment type="caution">
    <text evidence="1">The sequence shown here is derived from an EMBL/GenBank/DDBJ whole genome shotgun (WGS) entry which is preliminary data.</text>
</comment>
<organism evidence="1 2">
    <name type="scientific">Bursaphelenchus xylophilus</name>
    <name type="common">Pinewood nematode worm</name>
    <name type="synonym">Aphelenchoides xylophilus</name>
    <dbReference type="NCBI Taxonomy" id="6326"/>
    <lineage>
        <taxon>Eukaryota</taxon>
        <taxon>Metazoa</taxon>
        <taxon>Ecdysozoa</taxon>
        <taxon>Nematoda</taxon>
        <taxon>Chromadorea</taxon>
        <taxon>Rhabditida</taxon>
        <taxon>Tylenchina</taxon>
        <taxon>Tylenchomorpha</taxon>
        <taxon>Aphelenchoidea</taxon>
        <taxon>Aphelenchoididae</taxon>
        <taxon>Bursaphelenchus</taxon>
    </lineage>
</organism>
<sequence length="92" mass="10102">MCHDDTTLNCVNDVINGSIEVGVLSTVPRKKFTFKVFVMSDLDDGFSGFSVVRGQNFLTYSKVSVGVLCSNSNAMVRAYAQPALQCLYQRVP</sequence>
<dbReference type="Proteomes" id="UP000659654">
    <property type="component" value="Unassembled WGS sequence"/>
</dbReference>
<keyword evidence="2" id="KW-1185">Reference proteome</keyword>
<evidence type="ECO:0000313" key="1">
    <source>
        <dbReference type="EMBL" id="CAD5230168.1"/>
    </source>
</evidence>
<dbReference type="EMBL" id="CAJFDI010000005">
    <property type="protein sequence ID" value="CAD5230168.1"/>
    <property type="molecule type" value="Genomic_DNA"/>
</dbReference>